<proteinExistence type="predicted"/>
<comment type="caution">
    <text evidence="3">The sequence shown here is derived from an EMBL/GenBank/DDBJ whole genome shotgun (WGS) entry which is preliminary data.</text>
</comment>
<evidence type="ECO:0000259" key="2">
    <source>
        <dbReference type="Pfam" id="PF23036"/>
    </source>
</evidence>
<dbReference type="InterPro" id="IPR056913">
    <property type="entry name" value="TRAPPC10/Trs130_N"/>
</dbReference>
<feature type="region of interest" description="Disordered" evidence="1">
    <location>
        <begin position="1"/>
        <end position="59"/>
    </location>
</feature>
<evidence type="ECO:0000256" key="1">
    <source>
        <dbReference type="SAM" id="MobiDB-lite"/>
    </source>
</evidence>
<dbReference type="STRING" id="46835.A0A504YY23"/>
<dbReference type="OrthoDB" id="10256906at2759"/>
<reference evidence="3 4" key="1">
    <citation type="submission" date="2019-04" db="EMBL/GenBank/DDBJ databases">
        <title>Annotation for the trematode Fasciola gigantica.</title>
        <authorList>
            <person name="Choi Y.-J."/>
        </authorList>
    </citation>
    <scope>NUCLEOTIDE SEQUENCE [LARGE SCALE GENOMIC DNA]</scope>
    <source>
        <strain evidence="3">Uganda_cow_1</strain>
    </source>
</reference>
<gene>
    <name evidence="3" type="ORF">FGIG_03974</name>
</gene>
<dbReference type="Pfam" id="PF23036">
    <property type="entry name" value="TRAPPC10_1st"/>
    <property type="match status" value="1"/>
</dbReference>
<dbReference type="EMBL" id="SUNJ01006231">
    <property type="protein sequence ID" value="TPP62977.1"/>
    <property type="molecule type" value="Genomic_DNA"/>
</dbReference>
<feature type="domain" description="TRAPPC10/Trs130 N-terminal" evidence="2">
    <location>
        <begin position="68"/>
        <end position="211"/>
    </location>
</feature>
<dbReference type="AlphaFoldDB" id="A0A504YY23"/>
<dbReference type="Proteomes" id="UP000316759">
    <property type="component" value="Unassembled WGS sequence"/>
</dbReference>
<keyword evidence="4" id="KW-1185">Reference proteome</keyword>
<protein>
    <recommendedName>
        <fullName evidence="2">TRAPPC10/Trs130 N-terminal domain-containing protein</fullName>
    </recommendedName>
</protein>
<sequence length="214" mass="24099">DDDDEDDDDDDDEFDDYDVDDDDYDDADDDGEFDGDDDDDDDDDVDYDDSVDVTDDDVFDDSGDFSSWAGHDTLVGELETRCLQTMTKEPSMWRHSKHRGQYPVRIDASFARFTGTQLGSPIKVLSTGRPIRPVGSFQPMLYIYALSNNHTEYATGGGRNKIASWLGHLQAGNISDWVILMIDADAQTGGPKMWQRSTVIQRIKKDFNINQDGL</sequence>
<organism evidence="3 4">
    <name type="scientific">Fasciola gigantica</name>
    <name type="common">Giant liver fluke</name>
    <dbReference type="NCBI Taxonomy" id="46835"/>
    <lineage>
        <taxon>Eukaryota</taxon>
        <taxon>Metazoa</taxon>
        <taxon>Spiralia</taxon>
        <taxon>Lophotrochozoa</taxon>
        <taxon>Platyhelminthes</taxon>
        <taxon>Trematoda</taxon>
        <taxon>Digenea</taxon>
        <taxon>Plagiorchiida</taxon>
        <taxon>Echinostomata</taxon>
        <taxon>Echinostomatoidea</taxon>
        <taxon>Fasciolidae</taxon>
        <taxon>Fasciola</taxon>
    </lineage>
</organism>
<evidence type="ECO:0000313" key="4">
    <source>
        <dbReference type="Proteomes" id="UP000316759"/>
    </source>
</evidence>
<feature type="non-terminal residue" evidence="3">
    <location>
        <position position="1"/>
    </location>
</feature>
<evidence type="ECO:0000313" key="3">
    <source>
        <dbReference type="EMBL" id="TPP62977.1"/>
    </source>
</evidence>
<name>A0A504YY23_FASGI</name>
<accession>A0A504YY23</accession>